<protein>
    <recommendedName>
        <fullName evidence="1">Protein kinase domain-containing protein</fullName>
    </recommendedName>
</protein>
<keyword evidence="3" id="KW-1185">Reference proteome</keyword>
<dbReference type="InterPro" id="IPR008271">
    <property type="entry name" value="Ser/Thr_kinase_AS"/>
</dbReference>
<dbReference type="InterPro" id="IPR011009">
    <property type="entry name" value="Kinase-like_dom_sf"/>
</dbReference>
<dbReference type="PANTHER" id="PTHR24359:SF39">
    <property type="entry name" value="PROTEIN KINASE DOMAIN-CONTAINING PROTEIN"/>
    <property type="match status" value="1"/>
</dbReference>
<sequence>MLLVAMKLMNKEKTPMDNFLVEYGMSLSLSGHPNIIETHEIAFQTSNDYVFVQKVAPAGNLIHSIVKVGLNEDLVKGFVPQVASALDFMHSRGMVHRDIKLDNILLMDIECKEVKLADFGLTRLRGTQAPCMAWSIPYTAPELCSLKEGDQLLLHPSIDVWAFGVLLYTVMTGSFPWEEAGGHDPMYREFAWWQTKKDLTLAPGKWQQFSMEARQMFWDLLALNASERCSAMDILKYVHLPWTAKMPPENLTRKTVIHVI</sequence>
<evidence type="ECO:0000259" key="1">
    <source>
        <dbReference type="PROSITE" id="PS50011"/>
    </source>
</evidence>
<accession>A0ABN9BRU8</accession>
<organism evidence="2 3">
    <name type="scientific">Staurois parvus</name>
    <dbReference type="NCBI Taxonomy" id="386267"/>
    <lineage>
        <taxon>Eukaryota</taxon>
        <taxon>Metazoa</taxon>
        <taxon>Chordata</taxon>
        <taxon>Craniata</taxon>
        <taxon>Vertebrata</taxon>
        <taxon>Euteleostomi</taxon>
        <taxon>Amphibia</taxon>
        <taxon>Batrachia</taxon>
        <taxon>Anura</taxon>
        <taxon>Neobatrachia</taxon>
        <taxon>Ranoidea</taxon>
        <taxon>Ranidae</taxon>
        <taxon>Staurois</taxon>
    </lineage>
</organism>
<feature type="domain" description="Protein kinase" evidence="1">
    <location>
        <begin position="1"/>
        <end position="243"/>
    </location>
</feature>
<dbReference type="PROSITE" id="PS00108">
    <property type="entry name" value="PROTEIN_KINASE_ST"/>
    <property type="match status" value="1"/>
</dbReference>
<name>A0ABN9BRU8_9NEOB</name>
<evidence type="ECO:0000313" key="3">
    <source>
        <dbReference type="Proteomes" id="UP001162483"/>
    </source>
</evidence>
<dbReference type="PROSITE" id="PS50011">
    <property type="entry name" value="PROTEIN_KINASE_DOM"/>
    <property type="match status" value="1"/>
</dbReference>
<comment type="caution">
    <text evidence="2">The sequence shown here is derived from an EMBL/GenBank/DDBJ whole genome shotgun (WGS) entry which is preliminary data.</text>
</comment>
<dbReference type="Proteomes" id="UP001162483">
    <property type="component" value="Unassembled WGS sequence"/>
</dbReference>
<dbReference type="SMART" id="SM00220">
    <property type="entry name" value="S_TKc"/>
    <property type="match status" value="1"/>
</dbReference>
<dbReference type="Gene3D" id="1.10.510.10">
    <property type="entry name" value="Transferase(Phosphotransferase) domain 1"/>
    <property type="match status" value="1"/>
</dbReference>
<dbReference type="Pfam" id="PF00069">
    <property type="entry name" value="Pkinase"/>
    <property type="match status" value="1"/>
</dbReference>
<gene>
    <name evidence="2" type="ORF">SPARVUS_LOCUS3507303</name>
</gene>
<reference evidence="2" key="1">
    <citation type="submission" date="2023-05" db="EMBL/GenBank/DDBJ databases">
        <authorList>
            <person name="Stuckert A."/>
        </authorList>
    </citation>
    <scope>NUCLEOTIDE SEQUENCE</scope>
</reference>
<dbReference type="EMBL" id="CATNWA010005637">
    <property type="protein sequence ID" value="CAI9550421.1"/>
    <property type="molecule type" value="Genomic_DNA"/>
</dbReference>
<proteinExistence type="predicted"/>
<dbReference type="PANTHER" id="PTHR24359">
    <property type="entry name" value="SERINE/THREONINE-PROTEIN KINASE SBK1"/>
    <property type="match status" value="1"/>
</dbReference>
<dbReference type="SUPFAM" id="SSF56112">
    <property type="entry name" value="Protein kinase-like (PK-like)"/>
    <property type="match status" value="1"/>
</dbReference>
<dbReference type="InterPro" id="IPR000719">
    <property type="entry name" value="Prot_kinase_dom"/>
</dbReference>
<evidence type="ECO:0000313" key="2">
    <source>
        <dbReference type="EMBL" id="CAI9550421.1"/>
    </source>
</evidence>